<proteinExistence type="predicted"/>
<protein>
    <recommendedName>
        <fullName evidence="3">DUF3127 domain-containing protein</fullName>
    </recommendedName>
</protein>
<dbReference type="EMBL" id="AP014680">
    <property type="protein sequence ID" value="BAP85542.1"/>
    <property type="molecule type" value="Genomic_DNA"/>
</dbReference>
<dbReference type="RefSeq" id="WP_041093444.1">
    <property type="nucleotide sequence ID" value="NZ_AP014680.1"/>
</dbReference>
<organism evidence="1 2">
    <name type="scientific">Paucilactobacillus hokkaidonensis JCM 18461</name>
    <dbReference type="NCBI Taxonomy" id="1291742"/>
    <lineage>
        <taxon>Bacteria</taxon>
        <taxon>Bacillati</taxon>
        <taxon>Bacillota</taxon>
        <taxon>Bacilli</taxon>
        <taxon>Lactobacillales</taxon>
        <taxon>Lactobacillaceae</taxon>
        <taxon>Paucilactobacillus</taxon>
    </lineage>
</organism>
<dbReference type="Proteomes" id="UP000031620">
    <property type="component" value="Chromosome"/>
</dbReference>
<evidence type="ECO:0000313" key="1">
    <source>
        <dbReference type="EMBL" id="BAP85542.1"/>
    </source>
</evidence>
<sequence>MTYAEKIASMVMETKEVKVFSISVPQDTFYGRQYDVEFEDAEGQRYSATIKNSNRIMKDLNEGDSITIKFNVKDDQMFPQLFTEINYVTKEN</sequence>
<evidence type="ECO:0008006" key="3">
    <source>
        <dbReference type="Google" id="ProtNLM"/>
    </source>
</evidence>
<reference evidence="1 2" key="1">
    <citation type="submission" date="2014-11" db="EMBL/GenBank/DDBJ databases">
        <title>Complete genome sequence and analysis of Lactobacillus hokkaidonensis LOOC260T.</title>
        <authorList>
            <person name="Tanizawa Y."/>
            <person name="Tohno M."/>
            <person name="Kaminuma E."/>
            <person name="Nakamura Y."/>
            <person name="Arita M."/>
        </authorList>
    </citation>
    <scope>NUCLEOTIDE SEQUENCE [LARGE SCALE GENOMIC DNA]</scope>
    <source>
        <strain evidence="1 2">LOOC260</strain>
    </source>
</reference>
<name>A0A0A1GTC5_9LACO</name>
<gene>
    <name evidence="1" type="ORF">LOOC260_110030</name>
</gene>
<dbReference type="KEGG" id="lho:LOOC260_110030"/>
<evidence type="ECO:0000313" key="2">
    <source>
        <dbReference type="Proteomes" id="UP000031620"/>
    </source>
</evidence>
<dbReference type="AlphaFoldDB" id="A0A0A1GTC5"/>
<accession>A0A0A1GTC5</accession>
<dbReference type="HOGENOM" id="CLU_2409548_0_0_9"/>